<organism evidence="2">
    <name type="scientific">Arion vulgaris</name>
    <dbReference type="NCBI Taxonomy" id="1028688"/>
    <lineage>
        <taxon>Eukaryota</taxon>
        <taxon>Metazoa</taxon>
        <taxon>Spiralia</taxon>
        <taxon>Lophotrochozoa</taxon>
        <taxon>Mollusca</taxon>
        <taxon>Gastropoda</taxon>
        <taxon>Heterobranchia</taxon>
        <taxon>Euthyneura</taxon>
        <taxon>Panpulmonata</taxon>
        <taxon>Eupulmonata</taxon>
        <taxon>Stylommatophora</taxon>
        <taxon>Helicina</taxon>
        <taxon>Arionoidea</taxon>
        <taxon>Arionidae</taxon>
        <taxon>Arion</taxon>
    </lineage>
</organism>
<feature type="compositionally biased region" description="Basic and acidic residues" evidence="1">
    <location>
        <begin position="1"/>
        <end position="29"/>
    </location>
</feature>
<dbReference type="InterPro" id="IPR016024">
    <property type="entry name" value="ARM-type_fold"/>
</dbReference>
<sequence>LDKYQSAELPDSAKRKEDKSHSEQTKDDVTASASQMLEENMSLTSSSATFETSSSSVSDSRTIARCDLTLTDKTLAQHELADKTTPHHELTDKATPHQELADKVTSQHELTDKGFHHELPNTSEKSEDESNDQKISEESEVLDADVSQPTDIAAVGSCPVLELITDPDTTAVNSCDHANNSKEPDISRSPKNVETRPANLFGLDSCHKTAASEVGVPITSASRKLSNFNQLVRSQSLDDMDNESGVLHVWFLLMDGLISAVNHCPKAVQSNVLTTLIDLLRSAAAVPGPEFSMHCLNHLLLPMMQSWLRRGSRCYGYWNTGINSFKQCCGLVADLVVEFLSTYSDKPSLDDVALQLIMKQTLDVFIECVAQPVENVSRLGCSCIRHILLSAGPYLSEQLWQVGALAVRRALNVSTYNLQLLMALFHPNSDNFYGDIGHIKVATRKDCTVVDCLRLRQMAKQVFLLDSQVSSMPNVDYDTDQDKSFVFLLYPPDHQDSLNPDHISTRVPFRHVVVGLLSNQLLLQTVGSILLDANHDQRNVGPHGSLPGLMAYMSTRNLNQFLSALDDVVKLTQEFDARPGLKFLLQKVASLDVAANMYKQMATAVLFHVHALIEICADLDNSCISATKAAITPLTEIPQSPGLAPSISDLRQLASVSLAKCWASGKIFLPLLQSICEDLCESYSQVLHEAGRGSILDKISEKPIFFLTAQHDDISQITSQAHLAALKHQRSKPNESQKSKLLASEGSQGIEGLEAVSLTSPQTYDGSHNGSDSEQEMTVRNKDDIEDIDEDDDRMISKREIRAELQSKVYTVATDQVIENLMTQYKRHKHQRSMPNFTRASKILKTKPKVPRRETVDDVIDKQQSSSIMKDSEACIQAWSDTLTAILQMTMNLTDHSFSALLPVTFTFVSRLILSASDSALRDQLAQCFNRLGRMYDFAPGSVSSTQVQSQISHDQQEPGHH</sequence>
<proteinExistence type="predicted"/>
<feature type="region of interest" description="Disordered" evidence="1">
    <location>
        <begin position="81"/>
        <end position="148"/>
    </location>
</feature>
<dbReference type="PROSITE" id="PS00018">
    <property type="entry name" value="EF_HAND_1"/>
    <property type="match status" value="1"/>
</dbReference>
<feature type="compositionally biased region" description="Basic and acidic residues" evidence="1">
    <location>
        <begin position="81"/>
        <end position="119"/>
    </location>
</feature>
<evidence type="ECO:0000313" key="2">
    <source>
        <dbReference type="EMBL" id="CEK67425.1"/>
    </source>
</evidence>
<feature type="compositionally biased region" description="Low complexity" evidence="1">
    <location>
        <begin position="42"/>
        <end position="58"/>
    </location>
</feature>
<reference evidence="2" key="1">
    <citation type="submission" date="2014-12" db="EMBL/GenBank/DDBJ databases">
        <title>Insight into the proteome of Arion vulgaris.</title>
        <authorList>
            <person name="Aradska J."/>
            <person name="Bulat T."/>
            <person name="Smidak R."/>
            <person name="Sarate P."/>
            <person name="Gangsoo J."/>
            <person name="Sialana F."/>
            <person name="Bilban M."/>
            <person name="Lubec G."/>
        </authorList>
    </citation>
    <scope>NUCLEOTIDE SEQUENCE</scope>
    <source>
        <tissue evidence="2">Skin</tissue>
    </source>
</reference>
<dbReference type="InterPro" id="IPR018247">
    <property type="entry name" value="EF_Hand_1_Ca_BS"/>
</dbReference>
<accession>A0A0B6ZI74</accession>
<dbReference type="EMBL" id="HACG01020560">
    <property type="protein sequence ID" value="CEK67425.1"/>
    <property type="molecule type" value="Transcribed_RNA"/>
</dbReference>
<gene>
    <name evidence="2" type="primary">ORF62563</name>
</gene>
<dbReference type="AlphaFoldDB" id="A0A0B6ZI74"/>
<feature type="region of interest" description="Disordered" evidence="1">
    <location>
        <begin position="1"/>
        <end position="58"/>
    </location>
</feature>
<protein>
    <submittedName>
        <fullName evidence="2">Uncharacterized protein</fullName>
    </submittedName>
</protein>
<feature type="region of interest" description="Disordered" evidence="1">
    <location>
        <begin position="725"/>
        <end position="744"/>
    </location>
</feature>
<feature type="compositionally biased region" description="Basic and acidic residues" evidence="1">
    <location>
        <begin position="179"/>
        <end position="194"/>
    </location>
</feature>
<dbReference type="SUPFAM" id="SSF48371">
    <property type="entry name" value="ARM repeat"/>
    <property type="match status" value="1"/>
</dbReference>
<name>A0A0B6ZI74_9EUPU</name>
<feature type="region of interest" description="Disordered" evidence="1">
    <location>
        <begin position="171"/>
        <end position="194"/>
    </location>
</feature>
<feature type="non-terminal residue" evidence="2">
    <location>
        <position position="1"/>
    </location>
</feature>
<evidence type="ECO:0000256" key="1">
    <source>
        <dbReference type="SAM" id="MobiDB-lite"/>
    </source>
</evidence>